<evidence type="ECO:0000256" key="2">
    <source>
        <dbReference type="ARBA" id="ARBA00023002"/>
    </source>
</evidence>
<accession>A0ABS2U3E4</accession>
<evidence type="ECO:0000313" key="4">
    <source>
        <dbReference type="EMBL" id="MBM9510134.1"/>
    </source>
</evidence>
<dbReference type="InterPro" id="IPR057326">
    <property type="entry name" value="KR_dom"/>
</dbReference>
<dbReference type="InterPro" id="IPR002347">
    <property type="entry name" value="SDR_fam"/>
</dbReference>
<dbReference type="InterPro" id="IPR036291">
    <property type="entry name" value="NAD(P)-bd_dom_sf"/>
</dbReference>
<sequence>MGSSTQNGVGVSELAGKTALVTGATAGIGRAVAARLAEHGAEVVVHGRDARRGAELVSAIAERGSRARFVAADLANAEDVERLAAEAGEVDILVNNAGVYEFTSTPGTSTGSFDRHLAINTRAPFQLVAALAPGMVKRGHGAIVNVSSTAATSVAPVGAAYGASKAALETLTRYWATEFGGAGIRVNGVASGPVRTPGTEPLLAAYADTMDQVNARGRIGDPEEIADVVLFLVEGRSSYVNGTVVAVHGGERSSLPG</sequence>
<reference evidence="4 5" key="1">
    <citation type="submission" date="2021-01" db="EMBL/GenBank/DDBJ databases">
        <title>Streptomyces acididurans sp. nov., isolated from a peat swamp forest soil.</title>
        <authorList>
            <person name="Chantavorakit T."/>
            <person name="Duangmal K."/>
        </authorList>
    </citation>
    <scope>NUCLEOTIDE SEQUENCE [LARGE SCALE GENOMIC DNA]</scope>
    <source>
        <strain evidence="4 5">KK5PA1</strain>
    </source>
</reference>
<dbReference type="Gene3D" id="3.40.50.720">
    <property type="entry name" value="NAD(P)-binding Rossmann-like Domain"/>
    <property type="match status" value="1"/>
</dbReference>
<protein>
    <submittedName>
        <fullName evidence="4">SDR family oxidoreductase</fullName>
    </submittedName>
</protein>
<evidence type="ECO:0000313" key="5">
    <source>
        <dbReference type="Proteomes" id="UP000749040"/>
    </source>
</evidence>
<comment type="caution">
    <text evidence="4">The sequence shown here is derived from an EMBL/GenBank/DDBJ whole genome shotgun (WGS) entry which is preliminary data.</text>
</comment>
<dbReference type="PANTHER" id="PTHR43639:SF1">
    <property type="entry name" value="SHORT-CHAIN DEHYDROGENASE_REDUCTASE FAMILY PROTEIN"/>
    <property type="match status" value="1"/>
</dbReference>
<name>A0ABS2U3E4_9ACTN</name>
<dbReference type="Proteomes" id="UP000749040">
    <property type="component" value="Unassembled WGS sequence"/>
</dbReference>
<dbReference type="Pfam" id="PF13561">
    <property type="entry name" value="adh_short_C2"/>
    <property type="match status" value="1"/>
</dbReference>
<keyword evidence="5" id="KW-1185">Reference proteome</keyword>
<evidence type="ECO:0000259" key="3">
    <source>
        <dbReference type="SMART" id="SM00822"/>
    </source>
</evidence>
<gene>
    <name evidence="4" type="ORF">ITX44_37375</name>
</gene>
<comment type="similarity">
    <text evidence="1">Belongs to the short-chain dehydrogenases/reductases (SDR) family.</text>
</comment>
<dbReference type="PRINTS" id="PR00081">
    <property type="entry name" value="GDHRDH"/>
</dbReference>
<dbReference type="EMBL" id="JADKYB010000031">
    <property type="protein sequence ID" value="MBM9510134.1"/>
    <property type="molecule type" value="Genomic_DNA"/>
</dbReference>
<dbReference type="CDD" id="cd05233">
    <property type="entry name" value="SDR_c"/>
    <property type="match status" value="1"/>
</dbReference>
<dbReference type="SUPFAM" id="SSF51735">
    <property type="entry name" value="NAD(P)-binding Rossmann-fold domains"/>
    <property type="match status" value="1"/>
</dbReference>
<proteinExistence type="inferred from homology"/>
<feature type="domain" description="Ketoreductase" evidence="3">
    <location>
        <begin position="17"/>
        <end position="197"/>
    </location>
</feature>
<keyword evidence="2" id="KW-0560">Oxidoreductase</keyword>
<dbReference type="PRINTS" id="PR00080">
    <property type="entry name" value="SDRFAMILY"/>
</dbReference>
<evidence type="ECO:0000256" key="1">
    <source>
        <dbReference type="ARBA" id="ARBA00006484"/>
    </source>
</evidence>
<dbReference type="PANTHER" id="PTHR43639">
    <property type="entry name" value="OXIDOREDUCTASE, SHORT-CHAIN DEHYDROGENASE/REDUCTASE FAMILY (AFU_ORTHOLOGUE AFUA_5G02870)"/>
    <property type="match status" value="1"/>
</dbReference>
<organism evidence="4 5">
    <name type="scientific">Actinacidiphila acididurans</name>
    <dbReference type="NCBI Taxonomy" id="2784346"/>
    <lineage>
        <taxon>Bacteria</taxon>
        <taxon>Bacillati</taxon>
        <taxon>Actinomycetota</taxon>
        <taxon>Actinomycetes</taxon>
        <taxon>Kitasatosporales</taxon>
        <taxon>Streptomycetaceae</taxon>
        <taxon>Actinacidiphila</taxon>
    </lineage>
</organism>
<dbReference type="SMART" id="SM00822">
    <property type="entry name" value="PKS_KR"/>
    <property type="match status" value="1"/>
</dbReference>